<evidence type="ECO:0000259" key="5">
    <source>
        <dbReference type="Pfam" id="PF13649"/>
    </source>
</evidence>
<protein>
    <submittedName>
        <fullName evidence="6">Ubiquinone/menaquinone biosynthesis C-methylase UbiE</fullName>
    </submittedName>
</protein>
<dbReference type="InterPro" id="IPR004033">
    <property type="entry name" value="UbiE/COQ5_MeTrFase"/>
</dbReference>
<feature type="domain" description="Methyltransferase" evidence="5">
    <location>
        <begin position="53"/>
        <end position="148"/>
    </location>
</feature>
<dbReference type="AlphaFoldDB" id="A0A1G9JMH1"/>
<reference evidence="7" key="1">
    <citation type="submission" date="2016-10" db="EMBL/GenBank/DDBJ databases">
        <authorList>
            <person name="Varghese N."/>
            <person name="Submissions S."/>
        </authorList>
    </citation>
    <scope>NUCLEOTIDE SEQUENCE [LARGE SCALE GENOMIC DNA]</scope>
    <source>
        <strain evidence="7">DSM 19110</strain>
    </source>
</reference>
<evidence type="ECO:0000256" key="3">
    <source>
        <dbReference type="ARBA" id="ARBA00022679"/>
    </source>
</evidence>
<evidence type="ECO:0000313" key="7">
    <source>
        <dbReference type="Proteomes" id="UP000183200"/>
    </source>
</evidence>
<dbReference type="Proteomes" id="UP000183200">
    <property type="component" value="Unassembled WGS sequence"/>
</dbReference>
<dbReference type="OrthoDB" id="9795634at2"/>
<dbReference type="InterPro" id="IPR029063">
    <property type="entry name" value="SAM-dependent_MTases_sf"/>
</dbReference>
<dbReference type="Gene3D" id="3.40.50.150">
    <property type="entry name" value="Vaccinia Virus protein VP39"/>
    <property type="match status" value="1"/>
</dbReference>
<dbReference type="PANTHER" id="PTHR43591">
    <property type="entry name" value="METHYLTRANSFERASE"/>
    <property type="match status" value="1"/>
</dbReference>
<keyword evidence="1" id="KW-0474">Menaquinone biosynthesis</keyword>
<accession>A0A1G9JMH1</accession>
<keyword evidence="3" id="KW-0808">Transferase</keyword>
<dbReference type="GO" id="GO:0009234">
    <property type="term" value="P:menaquinone biosynthetic process"/>
    <property type="evidence" value="ECO:0007669"/>
    <property type="project" value="UniProtKB-KW"/>
</dbReference>
<dbReference type="PANTHER" id="PTHR43591:SF24">
    <property type="entry name" value="2-METHOXY-6-POLYPRENYL-1,4-BENZOQUINOL METHYLASE, MITOCHONDRIAL"/>
    <property type="match status" value="1"/>
</dbReference>
<dbReference type="SUPFAM" id="SSF53335">
    <property type="entry name" value="S-adenosyl-L-methionine-dependent methyltransferases"/>
    <property type="match status" value="1"/>
</dbReference>
<keyword evidence="6" id="KW-0830">Ubiquinone</keyword>
<name>A0A1G9JMH1_9SPHI</name>
<evidence type="ECO:0000256" key="2">
    <source>
        <dbReference type="ARBA" id="ARBA00022603"/>
    </source>
</evidence>
<dbReference type="GO" id="GO:0032259">
    <property type="term" value="P:methylation"/>
    <property type="evidence" value="ECO:0007669"/>
    <property type="project" value="UniProtKB-KW"/>
</dbReference>
<dbReference type="RefSeq" id="WP_074604281.1">
    <property type="nucleotide sequence ID" value="NZ_FNGY01000001.1"/>
</dbReference>
<organism evidence="6 7">
    <name type="scientific">Pedobacter steynii</name>
    <dbReference type="NCBI Taxonomy" id="430522"/>
    <lineage>
        <taxon>Bacteria</taxon>
        <taxon>Pseudomonadati</taxon>
        <taxon>Bacteroidota</taxon>
        <taxon>Sphingobacteriia</taxon>
        <taxon>Sphingobacteriales</taxon>
        <taxon>Sphingobacteriaceae</taxon>
        <taxon>Pedobacter</taxon>
    </lineage>
</organism>
<keyword evidence="2 6" id="KW-0489">Methyltransferase</keyword>
<sequence length="283" mass="31127">MEQELEIIRDQQKEVWNKFSSGWKKWDNLMMDFLNPVGDEIVRLLNPQNSDIVLDIASGTGEPGLTIASRLPGGKVILTDLAEEMLEIASENAGMRNITNIETCVCDVSKLPFADHSFDAISCRFGFMFFPDMQLAVQEMVRVLKPGGRIVTAVWDIPEKNFWVTAIMGAINKNLGLPAAPPDAPGIFRCAKTGVISDLFQEAGLTDISEVEIAGKMNCKTTDVYWNLMTDVAAPVVAALSNADEDMKATIKAEVYNLLNQKYADGNVVIDSSAIVIYAEKRS</sequence>
<keyword evidence="7" id="KW-1185">Reference proteome</keyword>
<dbReference type="Pfam" id="PF13649">
    <property type="entry name" value="Methyltransf_25"/>
    <property type="match status" value="1"/>
</dbReference>
<keyword evidence="4" id="KW-0949">S-adenosyl-L-methionine</keyword>
<dbReference type="InterPro" id="IPR041698">
    <property type="entry name" value="Methyltransf_25"/>
</dbReference>
<dbReference type="GO" id="GO:0008168">
    <property type="term" value="F:methyltransferase activity"/>
    <property type="evidence" value="ECO:0007669"/>
    <property type="project" value="UniProtKB-KW"/>
</dbReference>
<proteinExistence type="predicted"/>
<gene>
    <name evidence="6" type="ORF">SAMN05421820_101304</name>
</gene>
<evidence type="ECO:0000313" key="6">
    <source>
        <dbReference type="EMBL" id="SDL38314.1"/>
    </source>
</evidence>
<dbReference type="CDD" id="cd02440">
    <property type="entry name" value="AdoMet_MTases"/>
    <property type="match status" value="1"/>
</dbReference>
<evidence type="ECO:0000256" key="1">
    <source>
        <dbReference type="ARBA" id="ARBA00022428"/>
    </source>
</evidence>
<dbReference type="EMBL" id="FNGY01000001">
    <property type="protein sequence ID" value="SDL38314.1"/>
    <property type="molecule type" value="Genomic_DNA"/>
</dbReference>
<dbReference type="PROSITE" id="PS51608">
    <property type="entry name" value="SAM_MT_UBIE"/>
    <property type="match status" value="1"/>
</dbReference>
<evidence type="ECO:0000256" key="4">
    <source>
        <dbReference type="ARBA" id="ARBA00022691"/>
    </source>
</evidence>